<organism evidence="1 2">
    <name type="scientific">Aquisphaera giovannonii</name>
    <dbReference type="NCBI Taxonomy" id="406548"/>
    <lineage>
        <taxon>Bacteria</taxon>
        <taxon>Pseudomonadati</taxon>
        <taxon>Planctomycetota</taxon>
        <taxon>Planctomycetia</taxon>
        <taxon>Isosphaerales</taxon>
        <taxon>Isosphaeraceae</taxon>
        <taxon>Aquisphaera</taxon>
    </lineage>
</organism>
<dbReference type="EMBL" id="CP042997">
    <property type="protein sequence ID" value="QEH34132.1"/>
    <property type="molecule type" value="Genomic_DNA"/>
</dbReference>
<protein>
    <submittedName>
        <fullName evidence="1">Uncharacterized protein</fullName>
    </submittedName>
</protein>
<proteinExistence type="predicted"/>
<dbReference type="RefSeq" id="WP_148594098.1">
    <property type="nucleotide sequence ID" value="NZ_CP042997.1"/>
</dbReference>
<keyword evidence="2" id="KW-1185">Reference proteome</keyword>
<dbReference type="Proteomes" id="UP000324233">
    <property type="component" value="Chromosome"/>
</dbReference>
<evidence type="ECO:0000313" key="1">
    <source>
        <dbReference type="EMBL" id="QEH34132.1"/>
    </source>
</evidence>
<name>A0A5B9W0G6_9BACT</name>
<sequence length="101" mass="10794">MTDLIAHLWSALSEAGLPEVMLYLPDGTACRCHWKDTTLIGETRVALLADQDRKIVRIMPIADCKGIGIAPPKGADPMGYRPTVQAKLEGCFGAGGHPHGV</sequence>
<reference evidence="1 2" key="1">
    <citation type="submission" date="2019-08" db="EMBL/GenBank/DDBJ databases">
        <title>Deep-cultivation of Planctomycetes and their phenomic and genomic characterization uncovers novel biology.</title>
        <authorList>
            <person name="Wiegand S."/>
            <person name="Jogler M."/>
            <person name="Boedeker C."/>
            <person name="Pinto D."/>
            <person name="Vollmers J."/>
            <person name="Rivas-Marin E."/>
            <person name="Kohn T."/>
            <person name="Peeters S.H."/>
            <person name="Heuer A."/>
            <person name="Rast P."/>
            <person name="Oberbeckmann S."/>
            <person name="Bunk B."/>
            <person name="Jeske O."/>
            <person name="Meyerdierks A."/>
            <person name="Storesund J.E."/>
            <person name="Kallscheuer N."/>
            <person name="Luecker S."/>
            <person name="Lage O.M."/>
            <person name="Pohl T."/>
            <person name="Merkel B.J."/>
            <person name="Hornburger P."/>
            <person name="Mueller R.-W."/>
            <person name="Bruemmer F."/>
            <person name="Labrenz M."/>
            <person name="Spormann A.M."/>
            <person name="Op den Camp H."/>
            <person name="Overmann J."/>
            <person name="Amann R."/>
            <person name="Jetten M.S.M."/>
            <person name="Mascher T."/>
            <person name="Medema M.H."/>
            <person name="Devos D.P."/>
            <person name="Kaster A.-K."/>
            <person name="Ovreas L."/>
            <person name="Rohde M."/>
            <person name="Galperin M.Y."/>
            <person name="Jogler C."/>
        </authorList>
    </citation>
    <scope>NUCLEOTIDE SEQUENCE [LARGE SCALE GENOMIC DNA]</scope>
    <source>
        <strain evidence="1 2">OJF2</strain>
    </source>
</reference>
<dbReference type="OrthoDB" id="281601at2"/>
<accession>A0A5B9W0G6</accession>
<dbReference type="AlphaFoldDB" id="A0A5B9W0G6"/>
<evidence type="ECO:0000313" key="2">
    <source>
        <dbReference type="Proteomes" id="UP000324233"/>
    </source>
</evidence>
<gene>
    <name evidence="1" type="ORF">OJF2_26670</name>
</gene>
<dbReference type="KEGG" id="agv:OJF2_26670"/>